<proteinExistence type="predicted"/>
<keyword evidence="1" id="KW-0812">Transmembrane</keyword>
<name>A0A7C9P6U3_9PROT</name>
<dbReference type="AlphaFoldDB" id="A0A7C9P6U3"/>
<protein>
    <submittedName>
        <fullName evidence="2">MFS transporter</fullName>
    </submittedName>
</protein>
<feature type="transmembrane region" description="Helical" evidence="1">
    <location>
        <begin position="62"/>
        <end position="80"/>
    </location>
</feature>
<reference evidence="2 3" key="1">
    <citation type="submission" date="2019-09" db="EMBL/GenBank/DDBJ databases">
        <title>H2 Metabolism Revealed by Metagenomic Analysis in Subglacial Sediment of East Antarctica.</title>
        <authorList>
            <person name="Yang Z."/>
            <person name="Zhang Y."/>
            <person name="Lv Y."/>
            <person name="Yan W."/>
            <person name="Xiao X."/>
            <person name="Sun B."/>
            <person name="Ma H."/>
        </authorList>
    </citation>
    <scope>NUCLEOTIDE SEQUENCE [LARGE SCALE GENOMIC DNA]</scope>
    <source>
        <strain evidence="2">Bin2_2</strain>
    </source>
</reference>
<gene>
    <name evidence="2" type="ORF">GZ085_02950</name>
</gene>
<evidence type="ECO:0000256" key="1">
    <source>
        <dbReference type="SAM" id="Phobius"/>
    </source>
</evidence>
<feature type="transmembrane region" description="Helical" evidence="1">
    <location>
        <begin position="92"/>
        <end position="109"/>
    </location>
</feature>
<feature type="transmembrane region" description="Helical" evidence="1">
    <location>
        <begin position="9"/>
        <end position="27"/>
    </location>
</feature>
<keyword evidence="1" id="KW-0472">Membrane</keyword>
<accession>A0A7C9P6U3</accession>
<feature type="transmembrane region" description="Helical" evidence="1">
    <location>
        <begin position="33"/>
        <end position="50"/>
    </location>
</feature>
<evidence type="ECO:0000313" key="2">
    <source>
        <dbReference type="EMBL" id="NDP47347.1"/>
    </source>
</evidence>
<dbReference type="InterPro" id="IPR016870">
    <property type="entry name" value="UCP028137"/>
</dbReference>
<evidence type="ECO:0000313" key="3">
    <source>
        <dbReference type="Proteomes" id="UP000483432"/>
    </source>
</evidence>
<keyword evidence="1" id="KW-1133">Transmembrane helix</keyword>
<feature type="transmembrane region" description="Helical" evidence="1">
    <location>
        <begin position="150"/>
        <end position="172"/>
    </location>
</feature>
<sequence length="228" mass="24753">MTEPAKPNTLIELLITLIIPALILMKLSGPEDLGVVNALLLALAFPLFWGGRDLLMRRKLNLFAALGLVSILLTGGIGLLQLDTQWLAIKEAAVPGVIGLAVIVSAYTSKPLVRVLLFSPALMNVDRIQQNLDQRGTGDVFEARLKTATWMLGGSFFFSAVMNYILATWIVVSPAGTAAFNEELGRLTLLSYPMIALPSMLIMMAVLFYLTRAIRTLAGLKLAEALKQ</sequence>
<comment type="caution">
    <text evidence="2">The sequence shown here is derived from an EMBL/GenBank/DDBJ whole genome shotgun (WGS) entry which is preliminary data.</text>
</comment>
<organism evidence="2 3">
    <name type="scientific">Sulfuriferula multivorans</name>
    <dbReference type="NCBI Taxonomy" id="1559896"/>
    <lineage>
        <taxon>Bacteria</taxon>
        <taxon>Pseudomonadati</taxon>
        <taxon>Pseudomonadota</taxon>
        <taxon>Betaproteobacteria</taxon>
        <taxon>Nitrosomonadales</taxon>
        <taxon>Sulfuricellaceae</taxon>
        <taxon>Sulfuriferula</taxon>
    </lineage>
</organism>
<feature type="transmembrane region" description="Helical" evidence="1">
    <location>
        <begin position="192"/>
        <end position="211"/>
    </location>
</feature>
<dbReference type="EMBL" id="JAAFGW010000025">
    <property type="protein sequence ID" value="NDP47347.1"/>
    <property type="molecule type" value="Genomic_DNA"/>
</dbReference>
<dbReference type="Proteomes" id="UP000483432">
    <property type="component" value="Unassembled WGS sequence"/>
</dbReference>
<dbReference type="PIRSF" id="PIRSF028137">
    <property type="entry name" value="UCP028137"/>
    <property type="match status" value="1"/>
</dbReference>
<dbReference type="NCBIfam" id="NF041646">
    <property type="entry name" value="VC0807_fam"/>
    <property type="match status" value="1"/>
</dbReference>